<dbReference type="PANTHER" id="PTHR33395:SF22">
    <property type="entry name" value="REVERSE TRANSCRIPTASE DOMAIN-CONTAINING PROTEIN"/>
    <property type="match status" value="1"/>
</dbReference>
<evidence type="ECO:0000313" key="3">
    <source>
        <dbReference type="Proteomes" id="UP000683360"/>
    </source>
</evidence>
<accession>A0A8S3RIH4</accession>
<gene>
    <name evidence="2" type="ORF">MEDL_22671</name>
</gene>
<dbReference type="GO" id="GO:0007508">
    <property type="term" value="P:larval heart development"/>
    <property type="evidence" value="ECO:0007669"/>
    <property type="project" value="TreeGrafter"/>
</dbReference>
<protein>
    <recommendedName>
        <fullName evidence="4">Endonuclease/exonuclease/phosphatase domain-containing protein</fullName>
    </recommendedName>
</protein>
<dbReference type="PANTHER" id="PTHR33395">
    <property type="entry name" value="TRANSCRIPTASE, PUTATIVE-RELATED-RELATED"/>
    <property type="match status" value="1"/>
</dbReference>
<keyword evidence="3" id="KW-1185">Reference proteome</keyword>
<dbReference type="GO" id="GO:0061343">
    <property type="term" value="P:cell adhesion involved in heart morphogenesis"/>
    <property type="evidence" value="ECO:0007669"/>
    <property type="project" value="TreeGrafter"/>
</dbReference>
<dbReference type="EMBL" id="CAJPWZ010001111">
    <property type="protein sequence ID" value="CAG2208470.1"/>
    <property type="molecule type" value="Genomic_DNA"/>
</dbReference>
<dbReference type="AlphaFoldDB" id="A0A8S3RIH4"/>
<proteinExistence type="predicted"/>
<evidence type="ECO:0008006" key="4">
    <source>
        <dbReference type="Google" id="ProtNLM"/>
    </source>
</evidence>
<name>A0A8S3RIH4_MYTED</name>
<dbReference type="GO" id="GO:0031012">
    <property type="term" value="C:extracellular matrix"/>
    <property type="evidence" value="ECO:0007669"/>
    <property type="project" value="TreeGrafter"/>
</dbReference>
<evidence type="ECO:0000256" key="1">
    <source>
        <dbReference type="SAM" id="MobiDB-lite"/>
    </source>
</evidence>
<organism evidence="2 3">
    <name type="scientific">Mytilus edulis</name>
    <name type="common">Blue mussel</name>
    <dbReference type="NCBI Taxonomy" id="6550"/>
    <lineage>
        <taxon>Eukaryota</taxon>
        <taxon>Metazoa</taxon>
        <taxon>Spiralia</taxon>
        <taxon>Lophotrochozoa</taxon>
        <taxon>Mollusca</taxon>
        <taxon>Bivalvia</taxon>
        <taxon>Autobranchia</taxon>
        <taxon>Pteriomorphia</taxon>
        <taxon>Mytilida</taxon>
        <taxon>Mytiloidea</taxon>
        <taxon>Mytilidae</taxon>
        <taxon>Mytilinae</taxon>
        <taxon>Mytilus</taxon>
    </lineage>
</organism>
<feature type="region of interest" description="Disordered" evidence="1">
    <location>
        <begin position="1"/>
        <end position="66"/>
    </location>
</feature>
<evidence type="ECO:0000313" key="2">
    <source>
        <dbReference type="EMBL" id="CAG2208470.1"/>
    </source>
</evidence>
<dbReference type="Proteomes" id="UP000683360">
    <property type="component" value="Unassembled WGS sequence"/>
</dbReference>
<comment type="caution">
    <text evidence="2">The sequence shown here is derived from an EMBL/GenBank/DDBJ whole genome shotgun (WGS) entry which is preliminary data.</text>
</comment>
<reference evidence="2" key="1">
    <citation type="submission" date="2021-03" db="EMBL/GenBank/DDBJ databases">
        <authorList>
            <person name="Bekaert M."/>
        </authorList>
    </citation>
    <scope>NUCLEOTIDE SEQUENCE</scope>
</reference>
<sequence length="368" mass="43422">MSGLWNKLQSLFGGGRNSHSTSNKNNKKKKSEDSAENGGQEQYKVQKVTRTYEEVELPEDKEEKGTVDYTVHKAARSYDDVVLPEDREEKGTVDYTVEKKPRTYEEVVLPEDNRLSQQKQPVLNYVEVEFTKPPSKKQSINRKDMNQTFLDIVADINLEQIVDFPTRKEKTLDLILTSHPSFKQRCKPIPAIGNSDHDIVLLDTSIKAQKPKPVKRKIQLWKRTNIDEIQNEVRLFAETFNQKTFSNIENMWKYFKENIMKIIDQKVPTKMTTTKFTHPWINTNIKRLIRRKNKAYKKSRKTKKKRDRDRYKYLQQQTQMEIRKAHKEYMNDIISLSYTEKPKRFWSFLKSKGQDSVSGGKNVFLEMK</sequence>
<dbReference type="OrthoDB" id="10425974at2759"/>